<feature type="signal peptide" evidence="7">
    <location>
        <begin position="1"/>
        <end position="28"/>
    </location>
</feature>
<dbReference type="PANTHER" id="PTHR36307:SF1">
    <property type="entry name" value="FLAGELLA BASAL BODY P-RING FORMATION PROTEIN FLGA"/>
    <property type="match status" value="1"/>
</dbReference>
<keyword evidence="9" id="KW-0969">Cilium</keyword>
<feature type="chain" id="PRO_5044973393" description="Flagella basal body P-ring formation protein FlgA" evidence="7">
    <location>
        <begin position="29"/>
        <end position="232"/>
    </location>
</feature>
<dbReference type="InterPro" id="IPR013974">
    <property type="entry name" value="SAF"/>
</dbReference>
<dbReference type="Proteomes" id="UP001589813">
    <property type="component" value="Unassembled WGS sequence"/>
</dbReference>
<comment type="similarity">
    <text evidence="2 7">Belongs to the FlgA family.</text>
</comment>
<evidence type="ECO:0000256" key="2">
    <source>
        <dbReference type="ARBA" id="ARBA00010474"/>
    </source>
</evidence>
<keyword evidence="7" id="KW-1005">Bacterial flagellum biogenesis</keyword>
<organism evidence="9 10">
    <name type="scientific">Rheinheimera tilapiae</name>
    <dbReference type="NCBI Taxonomy" id="875043"/>
    <lineage>
        <taxon>Bacteria</taxon>
        <taxon>Pseudomonadati</taxon>
        <taxon>Pseudomonadota</taxon>
        <taxon>Gammaproteobacteria</taxon>
        <taxon>Chromatiales</taxon>
        <taxon>Chromatiaceae</taxon>
        <taxon>Rheinheimera</taxon>
    </lineage>
</organism>
<dbReference type="Gene3D" id="3.90.1210.10">
    <property type="entry name" value="Antifreeze-like/N-acetylneuraminic acid synthase C-terminal domain"/>
    <property type="match status" value="1"/>
</dbReference>
<evidence type="ECO:0000256" key="6">
    <source>
        <dbReference type="ARBA" id="ARBA00025643"/>
    </source>
</evidence>
<evidence type="ECO:0000256" key="5">
    <source>
        <dbReference type="ARBA" id="ARBA00022764"/>
    </source>
</evidence>
<feature type="domain" description="SAF" evidence="8">
    <location>
        <begin position="110"/>
        <end position="172"/>
    </location>
</feature>
<comment type="subcellular location">
    <subcellularLocation>
        <location evidence="1 7">Periplasm</location>
    </subcellularLocation>
</comment>
<dbReference type="NCBIfam" id="TIGR03170">
    <property type="entry name" value="flgA_cterm"/>
    <property type="match status" value="1"/>
</dbReference>
<name>A0ABV6BH89_9GAMM</name>
<keyword evidence="9" id="KW-0966">Cell projection</keyword>
<comment type="caution">
    <text evidence="9">The sequence shown here is derived from an EMBL/GenBank/DDBJ whole genome shotgun (WGS) entry which is preliminary data.</text>
</comment>
<keyword evidence="5 7" id="KW-0574">Periplasm</keyword>
<reference evidence="9 10" key="1">
    <citation type="submission" date="2024-09" db="EMBL/GenBank/DDBJ databases">
        <authorList>
            <person name="Sun Q."/>
            <person name="Mori K."/>
        </authorList>
    </citation>
    <scope>NUCLEOTIDE SEQUENCE [LARGE SCALE GENOMIC DNA]</scope>
    <source>
        <strain evidence="9 10">KCTC 23315</strain>
    </source>
</reference>
<gene>
    <name evidence="9" type="primary">flgA</name>
    <name evidence="9" type="ORF">ACFFJP_18110</name>
</gene>
<dbReference type="SMART" id="SM00858">
    <property type="entry name" value="SAF"/>
    <property type="match status" value="1"/>
</dbReference>
<dbReference type="InterPro" id="IPR017585">
    <property type="entry name" value="SAF_FlgA"/>
</dbReference>
<sequence length="232" mass="25316">MKMYDNFKFNKLSTLALLLGFQHGVALAEIYSPDNLTAAAQHWLQQSVGSEQALVRVHPLDARSKDRECAVPLQFSLVNPKLQTQNSIKVLCETELGWQIYLSAKVSQMQEVVVSRRQLAPGVILSKEMIQLETRDQLISRGAVVTDTELLDGARTKRSVSRGQILTLQDLCLVCKGDMVTIEGISGSLIVATSGKALSDGSLGDNIQVQNLNSGRKVQASVTAVKRVAINL</sequence>
<evidence type="ECO:0000313" key="9">
    <source>
        <dbReference type="EMBL" id="MFC0050220.1"/>
    </source>
</evidence>
<keyword evidence="4 7" id="KW-0732">Signal</keyword>
<protein>
    <recommendedName>
        <fullName evidence="3 7">Flagella basal body P-ring formation protein FlgA</fullName>
    </recommendedName>
</protein>
<dbReference type="EMBL" id="JBHLXP010000005">
    <property type="protein sequence ID" value="MFC0050220.1"/>
    <property type="molecule type" value="Genomic_DNA"/>
</dbReference>
<proteinExistence type="inferred from homology"/>
<dbReference type="InterPro" id="IPR039246">
    <property type="entry name" value="Flagellar_FlgA"/>
</dbReference>
<evidence type="ECO:0000256" key="3">
    <source>
        <dbReference type="ARBA" id="ARBA00014754"/>
    </source>
</evidence>
<keyword evidence="10" id="KW-1185">Reference proteome</keyword>
<dbReference type="Gene3D" id="2.30.30.760">
    <property type="match status" value="1"/>
</dbReference>
<keyword evidence="9" id="KW-0282">Flagellum</keyword>
<evidence type="ECO:0000259" key="8">
    <source>
        <dbReference type="SMART" id="SM00858"/>
    </source>
</evidence>
<dbReference type="Pfam" id="PF13144">
    <property type="entry name" value="ChapFlgA"/>
    <property type="match status" value="1"/>
</dbReference>
<dbReference type="PANTHER" id="PTHR36307">
    <property type="entry name" value="FLAGELLA BASAL BODY P-RING FORMATION PROTEIN FLGA"/>
    <property type="match status" value="1"/>
</dbReference>
<dbReference type="CDD" id="cd11614">
    <property type="entry name" value="SAF_CpaB_FlgA_like"/>
    <property type="match status" value="1"/>
</dbReference>
<evidence type="ECO:0000256" key="4">
    <source>
        <dbReference type="ARBA" id="ARBA00022729"/>
    </source>
</evidence>
<evidence type="ECO:0000256" key="7">
    <source>
        <dbReference type="RuleBase" id="RU362063"/>
    </source>
</evidence>
<accession>A0ABV6BH89</accession>
<comment type="function">
    <text evidence="6 7">Involved in the assembly process of the P-ring formation. It may associate with FlgF on the rod constituting a structure essential for the P-ring assembly or may act as a modulator protein for the P-ring assembly.</text>
</comment>
<evidence type="ECO:0000313" key="10">
    <source>
        <dbReference type="Proteomes" id="UP001589813"/>
    </source>
</evidence>
<evidence type="ECO:0000256" key="1">
    <source>
        <dbReference type="ARBA" id="ARBA00004418"/>
    </source>
</evidence>